<sequence length="64" mass="7530">MGGPGIWLDPNVRFQIYIYNCLFGMTDRNVERPVVETWETVPDGEREGRWGLWEACGEERGRER</sequence>
<keyword evidence="2" id="KW-1185">Reference proteome</keyword>
<name>K5X8E8_AGABU</name>
<evidence type="ECO:0000313" key="2">
    <source>
        <dbReference type="Proteomes" id="UP000008493"/>
    </source>
</evidence>
<dbReference type="AlphaFoldDB" id="K5X8E8"/>
<dbReference type="KEGG" id="abp:AGABI1DRAFT100283"/>
<evidence type="ECO:0000313" key="1">
    <source>
        <dbReference type="EMBL" id="EKM79272.1"/>
    </source>
</evidence>
<dbReference type="InParanoid" id="K5X8E8"/>
<dbReference type="RefSeq" id="XP_007329988.1">
    <property type="nucleotide sequence ID" value="XM_007329926.1"/>
</dbReference>
<dbReference type="GeneID" id="18821767"/>
<reference evidence="2" key="1">
    <citation type="journal article" date="2012" name="Proc. Natl. Acad. Sci. U.S.A.">
        <title>Genome sequence of the button mushroom Agaricus bisporus reveals mechanisms governing adaptation to a humic-rich ecological niche.</title>
        <authorList>
            <person name="Morin E."/>
            <person name="Kohler A."/>
            <person name="Baker A.R."/>
            <person name="Foulongne-Oriol M."/>
            <person name="Lombard V."/>
            <person name="Nagy L.G."/>
            <person name="Ohm R.A."/>
            <person name="Patyshakuliyeva A."/>
            <person name="Brun A."/>
            <person name="Aerts A.L."/>
            <person name="Bailey A.M."/>
            <person name="Billette C."/>
            <person name="Coutinho P.M."/>
            <person name="Deakin G."/>
            <person name="Doddapaneni H."/>
            <person name="Floudas D."/>
            <person name="Grimwood J."/>
            <person name="Hilden K."/>
            <person name="Kuees U."/>
            <person name="LaButti K.M."/>
            <person name="Lapidus A."/>
            <person name="Lindquist E.A."/>
            <person name="Lucas S.M."/>
            <person name="Murat C."/>
            <person name="Riley R.W."/>
            <person name="Salamov A.A."/>
            <person name="Schmutz J."/>
            <person name="Subramanian V."/>
            <person name="Woesten H.A.B."/>
            <person name="Xu J."/>
            <person name="Eastwood D.C."/>
            <person name="Foster G.D."/>
            <person name="Sonnenberg A.S."/>
            <person name="Cullen D."/>
            <person name="de Vries R.P."/>
            <person name="Lundell T."/>
            <person name="Hibbett D.S."/>
            <person name="Henrissat B."/>
            <person name="Burton K.S."/>
            <person name="Kerrigan R.W."/>
            <person name="Challen M.P."/>
            <person name="Grigoriev I.V."/>
            <person name="Martin F."/>
        </authorList>
    </citation>
    <scope>NUCLEOTIDE SEQUENCE [LARGE SCALE GENOMIC DNA]</scope>
    <source>
        <strain evidence="2">JB137-S8 / ATCC MYA-4627 / FGSC 10392</strain>
    </source>
</reference>
<dbReference type="Proteomes" id="UP000008493">
    <property type="component" value="Unassembled WGS sequence"/>
</dbReference>
<dbReference type="EMBL" id="JH971390">
    <property type="protein sequence ID" value="EKM79272.1"/>
    <property type="molecule type" value="Genomic_DNA"/>
</dbReference>
<accession>K5X8E8</accession>
<dbReference type="OMA" id="RFQIYIY"/>
<protein>
    <submittedName>
        <fullName evidence="1">Uncharacterized protein</fullName>
    </submittedName>
</protein>
<gene>
    <name evidence="1" type="ORF">AGABI1DRAFT_100283</name>
</gene>
<organism evidence="1 2">
    <name type="scientific">Agaricus bisporus var. burnettii (strain JB137-S8 / ATCC MYA-4627 / FGSC 10392)</name>
    <name type="common">White button mushroom</name>
    <dbReference type="NCBI Taxonomy" id="597362"/>
    <lineage>
        <taxon>Eukaryota</taxon>
        <taxon>Fungi</taxon>
        <taxon>Dikarya</taxon>
        <taxon>Basidiomycota</taxon>
        <taxon>Agaricomycotina</taxon>
        <taxon>Agaricomycetes</taxon>
        <taxon>Agaricomycetidae</taxon>
        <taxon>Agaricales</taxon>
        <taxon>Agaricineae</taxon>
        <taxon>Agaricaceae</taxon>
        <taxon>Agaricus</taxon>
    </lineage>
</organism>
<dbReference type="HOGENOM" id="CLU_2867120_0_0_1"/>
<proteinExistence type="predicted"/>